<dbReference type="VEuPathDB" id="FungiDB:PYU1_G004263"/>
<dbReference type="SUPFAM" id="SSF54909">
    <property type="entry name" value="Dimeric alpha+beta barrel"/>
    <property type="match status" value="1"/>
</dbReference>
<evidence type="ECO:0000313" key="3">
    <source>
        <dbReference type="Proteomes" id="UP000019132"/>
    </source>
</evidence>
<dbReference type="Proteomes" id="UP000019132">
    <property type="component" value="Unassembled WGS sequence"/>
</dbReference>
<reference evidence="3" key="2">
    <citation type="submission" date="2010-04" db="EMBL/GenBank/DDBJ databases">
        <authorList>
            <person name="Buell R."/>
            <person name="Hamilton J."/>
            <person name="Hostetler J."/>
        </authorList>
    </citation>
    <scope>NUCLEOTIDE SEQUENCE [LARGE SCALE GENOMIC DNA]</scope>
    <source>
        <strain evidence="3">DAOM:BR144</strain>
    </source>
</reference>
<protein>
    <recommendedName>
        <fullName evidence="1">ABM domain-containing protein</fullName>
    </recommendedName>
</protein>
<dbReference type="InterPro" id="IPR011008">
    <property type="entry name" value="Dimeric_a/b-barrel"/>
</dbReference>
<dbReference type="PANTHER" id="PTHR34474:SF2">
    <property type="entry name" value="SIGNAL TRANSDUCTION PROTEIN TRAP"/>
    <property type="match status" value="1"/>
</dbReference>
<keyword evidence="3" id="KW-1185">Reference proteome</keyword>
<evidence type="ECO:0000259" key="1">
    <source>
        <dbReference type="PROSITE" id="PS51725"/>
    </source>
</evidence>
<reference evidence="2" key="3">
    <citation type="submission" date="2015-02" db="UniProtKB">
        <authorList>
            <consortium name="EnsemblProtists"/>
        </authorList>
    </citation>
    <scope>IDENTIFICATION</scope>
    <source>
        <strain evidence="2">DAOM BR144</strain>
    </source>
</reference>
<dbReference type="HOGENOM" id="CLU_154916_0_0_1"/>
<dbReference type="InParanoid" id="K3WH32"/>
<accession>K3WH32</accession>
<dbReference type="Gene3D" id="3.30.70.100">
    <property type="match status" value="1"/>
</dbReference>
<dbReference type="EnsemblProtists" id="PYU1_T004273">
    <property type="protein sequence ID" value="PYU1_T004273"/>
    <property type="gene ID" value="PYU1_G004263"/>
</dbReference>
<organism evidence="2 3">
    <name type="scientific">Globisporangium ultimum (strain ATCC 200006 / CBS 805.95 / DAOM BR144)</name>
    <name type="common">Pythium ultimum</name>
    <dbReference type="NCBI Taxonomy" id="431595"/>
    <lineage>
        <taxon>Eukaryota</taxon>
        <taxon>Sar</taxon>
        <taxon>Stramenopiles</taxon>
        <taxon>Oomycota</taxon>
        <taxon>Peronosporomycetes</taxon>
        <taxon>Pythiales</taxon>
        <taxon>Pythiaceae</taxon>
        <taxon>Globisporangium</taxon>
    </lineage>
</organism>
<dbReference type="AlphaFoldDB" id="K3WH32"/>
<dbReference type="PANTHER" id="PTHR34474">
    <property type="entry name" value="SIGNAL TRANSDUCTION PROTEIN TRAP"/>
    <property type="match status" value="1"/>
</dbReference>
<dbReference type="eggNOG" id="ENOG502S5HR">
    <property type="taxonomic scope" value="Eukaryota"/>
</dbReference>
<dbReference type="OMA" id="CTHQINE"/>
<dbReference type="PROSITE" id="PS51725">
    <property type="entry name" value="ABM"/>
    <property type="match status" value="1"/>
</dbReference>
<name>K3WH32_GLOUD</name>
<sequence length="105" mass="12222">MAGRIKVISERIMSRGYEPAVARLMETVKTKVRAQPGLLSVTTYNQVDDNHKYVVFSEWRSKQDYDRWVSSDEFKECTAKINELLDVPGLHTRVFKTPQEDIFLL</sequence>
<dbReference type="Pfam" id="PF03992">
    <property type="entry name" value="ABM"/>
    <property type="match status" value="1"/>
</dbReference>
<feature type="domain" description="ABM" evidence="1">
    <location>
        <begin position="1"/>
        <end position="95"/>
    </location>
</feature>
<dbReference type="EMBL" id="GL376567">
    <property type="status" value="NOT_ANNOTATED_CDS"/>
    <property type="molecule type" value="Genomic_DNA"/>
</dbReference>
<dbReference type="InterPro" id="IPR050404">
    <property type="entry name" value="Heme-degrading_MO"/>
</dbReference>
<proteinExistence type="predicted"/>
<reference evidence="3" key="1">
    <citation type="journal article" date="2010" name="Genome Biol.">
        <title>Genome sequence of the necrotrophic plant pathogen Pythium ultimum reveals original pathogenicity mechanisms and effector repertoire.</title>
        <authorList>
            <person name="Levesque C.A."/>
            <person name="Brouwer H."/>
            <person name="Cano L."/>
            <person name="Hamilton J.P."/>
            <person name="Holt C."/>
            <person name="Huitema E."/>
            <person name="Raffaele S."/>
            <person name="Robideau G.P."/>
            <person name="Thines M."/>
            <person name="Win J."/>
            <person name="Zerillo M.M."/>
            <person name="Beakes G.W."/>
            <person name="Boore J.L."/>
            <person name="Busam D."/>
            <person name="Dumas B."/>
            <person name="Ferriera S."/>
            <person name="Fuerstenberg S.I."/>
            <person name="Gachon C.M."/>
            <person name="Gaulin E."/>
            <person name="Govers F."/>
            <person name="Grenville-Briggs L."/>
            <person name="Horner N."/>
            <person name="Hostetler J."/>
            <person name="Jiang R.H."/>
            <person name="Johnson J."/>
            <person name="Krajaejun T."/>
            <person name="Lin H."/>
            <person name="Meijer H.J."/>
            <person name="Moore B."/>
            <person name="Morris P."/>
            <person name="Phuntmart V."/>
            <person name="Puiu D."/>
            <person name="Shetty J."/>
            <person name="Stajich J.E."/>
            <person name="Tripathy S."/>
            <person name="Wawra S."/>
            <person name="van West P."/>
            <person name="Whitty B.R."/>
            <person name="Coutinho P.M."/>
            <person name="Henrissat B."/>
            <person name="Martin F."/>
            <person name="Thomas P.D."/>
            <person name="Tyler B.M."/>
            <person name="De Vries R.P."/>
            <person name="Kamoun S."/>
            <person name="Yandell M."/>
            <person name="Tisserat N."/>
            <person name="Buell C.R."/>
        </authorList>
    </citation>
    <scope>NUCLEOTIDE SEQUENCE</scope>
    <source>
        <strain evidence="3">DAOM:BR144</strain>
    </source>
</reference>
<evidence type="ECO:0000313" key="2">
    <source>
        <dbReference type="EnsemblProtists" id="PYU1_T004273"/>
    </source>
</evidence>
<dbReference type="InterPro" id="IPR007138">
    <property type="entry name" value="ABM_dom"/>
</dbReference>